<name>A0A9N9KET4_9GLOM</name>
<protein>
    <submittedName>
        <fullName evidence="2">6459_t:CDS:1</fullName>
    </submittedName>
</protein>
<comment type="caution">
    <text evidence="2">The sequence shown here is derived from an EMBL/GenBank/DDBJ whole genome shotgun (WGS) entry which is preliminary data.</text>
</comment>
<dbReference type="AlphaFoldDB" id="A0A9N9KET4"/>
<gene>
    <name evidence="2" type="ORF">DERYTH_LOCUS27359</name>
</gene>
<evidence type="ECO:0000256" key="1">
    <source>
        <dbReference type="SAM" id="MobiDB-lite"/>
    </source>
</evidence>
<feature type="non-terminal residue" evidence="2">
    <location>
        <position position="95"/>
    </location>
</feature>
<sequence length="95" mass="10851">LDDQLLELLSPAMRKKIIDPSTKNKWAKSLEYMQCKIKDIIIPDGFADTVSGLIRDNNSKNQTFDSSTNIDTKEEPASNEKKESQNSIPRFKSYQ</sequence>
<dbReference type="OrthoDB" id="10693595at2759"/>
<dbReference type="EMBL" id="CAJVPY010062530">
    <property type="protein sequence ID" value="CAG8822731.1"/>
    <property type="molecule type" value="Genomic_DNA"/>
</dbReference>
<reference evidence="2" key="1">
    <citation type="submission" date="2021-06" db="EMBL/GenBank/DDBJ databases">
        <authorList>
            <person name="Kallberg Y."/>
            <person name="Tangrot J."/>
            <person name="Rosling A."/>
        </authorList>
    </citation>
    <scope>NUCLEOTIDE SEQUENCE</scope>
    <source>
        <strain evidence="2">MA453B</strain>
    </source>
</reference>
<feature type="region of interest" description="Disordered" evidence="1">
    <location>
        <begin position="57"/>
        <end position="95"/>
    </location>
</feature>
<organism evidence="2 3">
    <name type="scientific">Dentiscutata erythropus</name>
    <dbReference type="NCBI Taxonomy" id="1348616"/>
    <lineage>
        <taxon>Eukaryota</taxon>
        <taxon>Fungi</taxon>
        <taxon>Fungi incertae sedis</taxon>
        <taxon>Mucoromycota</taxon>
        <taxon>Glomeromycotina</taxon>
        <taxon>Glomeromycetes</taxon>
        <taxon>Diversisporales</taxon>
        <taxon>Gigasporaceae</taxon>
        <taxon>Dentiscutata</taxon>
    </lineage>
</organism>
<evidence type="ECO:0000313" key="2">
    <source>
        <dbReference type="EMBL" id="CAG8822731.1"/>
    </source>
</evidence>
<evidence type="ECO:0000313" key="3">
    <source>
        <dbReference type="Proteomes" id="UP000789405"/>
    </source>
</evidence>
<feature type="compositionally biased region" description="Polar residues" evidence="1">
    <location>
        <begin position="59"/>
        <end position="70"/>
    </location>
</feature>
<accession>A0A9N9KET4</accession>
<dbReference type="Proteomes" id="UP000789405">
    <property type="component" value="Unassembled WGS sequence"/>
</dbReference>
<proteinExistence type="predicted"/>
<feature type="compositionally biased region" description="Basic and acidic residues" evidence="1">
    <location>
        <begin position="71"/>
        <end position="84"/>
    </location>
</feature>
<keyword evidence="3" id="KW-1185">Reference proteome</keyword>
<feature type="non-terminal residue" evidence="2">
    <location>
        <position position="1"/>
    </location>
</feature>